<feature type="compositionally biased region" description="Low complexity" evidence="2">
    <location>
        <begin position="435"/>
        <end position="451"/>
    </location>
</feature>
<feature type="region of interest" description="Disordered" evidence="2">
    <location>
        <begin position="1"/>
        <end position="67"/>
    </location>
</feature>
<reference evidence="4 5" key="1">
    <citation type="submission" date="2019-07" db="EMBL/GenBank/DDBJ databases">
        <title>Rhodotorula toruloides NBRC10032 genome sequencing.</title>
        <authorList>
            <person name="Shida Y."/>
            <person name="Takaku H."/>
            <person name="Ogasawara W."/>
            <person name="Mori K."/>
        </authorList>
    </citation>
    <scope>NUCLEOTIDE SEQUENCE [LARGE SCALE GENOMIC DNA]</scope>
    <source>
        <strain evidence="4 5">NBRC10032</strain>
    </source>
</reference>
<feature type="region of interest" description="Disordered" evidence="2">
    <location>
        <begin position="734"/>
        <end position="769"/>
    </location>
</feature>
<dbReference type="OrthoDB" id="2527712at2759"/>
<feature type="region of interest" description="Disordered" evidence="2">
    <location>
        <begin position="86"/>
        <end position="205"/>
    </location>
</feature>
<dbReference type="GO" id="GO:0003700">
    <property type="term" value="F:DNA-binding transcription factor activity"/>
    <property type="evidence" value="ECO:0007669"/>
    <property type="project" value="InterPro"/>
</dbReference>
<feature type="region of interest" description="Disordered" evidence="2">
    <location>
        <begin position="495"/>
        <end position="515"/>
    </location>
</feature>
<feature type="domain" description="HSF-type DNA-binding" evidence="3">
    <location>
        <begin position="580"/>
        <end position="628"/>
    </location>
</feature>
<feature type="compositionally biased region" description="Low complexity" evidence="2">
    <location>
        <begin position="103"/>
        <end position="126"/>
    </location>
</feature>
<organism evidence="4 5">
    <name type="scientific">Rhodotorula toruloides</name>
    <name type="common">Yeast</name>
    <name type="synonym">Rhodosporidium toruloides</name>
    <dbReference type="NCBI Taxonomy" id="5286"/>
    <lineage>
        <taxon>Eukaryota</taxon>
        <taxon>Fungi</taxon>
        <taxon>Dikarya</taxon>
        <taxon>Basidiomycota</taxon>
        <taxon>Pucciniomycotina</taxon>
        <taxon>Microbotryomycetes</taxon>
        <taxon>Sporidiobolales</taxon>
        <taxon>Sporidiobolaceae</taxon>
        <taxon>Rhodotorula</taxon>
    </lineage>
</organism>
<feature type="compositionally biased region" description="Low complexity" evidence="2">
    <location>
        <begin position="752"/>
        <end position="769"/>
    </location>
</feature>
<dbReference type="InterPro" id="IPR036388">
    <property type="entry name" value="WH-like_DNA-bd_sf"/>
</dbReference>
<feature type="compositionally biased region" description="Basic and acidic residues" evidence="2">
    <location>
        <begin position="151"/>
        <end position="164"/>
    </location>
</feature>
<dbReference type="InterPro" id="IPR000232">
    <property type="entry name" value="HSF_DNA-bd"/>
</dbReference>
<feature type="compositionally biased region" description="Basic and acidic residues" evidence="2">
    <location>
        <begin position="249"/>
        <end position="260"/>
    </location>
</feature>
<feature type="compositionally biased region" description="Basic and acidic residues" evidence="2">
    <location>
        <begin position="44"/>
        <end position="53"/>
    </location>
</feature>
<dbReference type="AlphaFoldDB" id="A0A511KKS0"/>
<name>A0A511KKS0_RHOTO</name>
<evidence type="ECO:0000256" key="1">
    <source>
        <dbReference type="ARBA" id="ARBA00023125"/>
    </source>
</evidence>
<evidence type="ECO:0000313" key="4">
    <source>
        <dbReference type="EMBL" id="GEM10982.1"/>
    </source>
</evidence>
<dbReference type="Proteomes" id="UP000321518">
    <property type="component" value="Unassembled WGS sequence"/>
</dbReference>
<protein>
    <submittedName>
        <fullName evidence="4">Heat shock factor protein</fullName>
    </submittedName>
</protein>
<comment type="caution">
    <text evidence="4">The sequence shown here is derived from an EMBL/GenBank/DDBJ whole genome shotgun (WGS) entry which is preliminary data.</text>
</comment>
<accession>A0A511KKS0</accession>
<feature type="region of interest" description="Disordered" evidence="2">
    <location>
        <begin position="358"/>
        <end position="480"/>
    </location>
</feature>
<feature type="compositionally biased region" description="Low complexity" evidence="2">
    <location>
        <begin position="8"/>
        <end position="24"/>
    </location>
</feature>
<dbReference type="GO" id="GO:0043565">
    <property type="term" value="F:sequence-specific DNA binding"/>
    <property type="evidence" value="ECO:0007669"/>
    <property type="project" value="InterPro"/>
</dbReference>
<dbReference type="EMBL" id="BJWK01000013">
    <property type="protein sequence ID" value="GEM10982.1"/>
    <property type="molecule type" value="Genomic_DNA"/>
</dbReference>
<proteinExistence type="predicted"/>
<feature type="compositionally biased region" description="Polar residues" evidence="2">
    <location>
        <begin position="129"/>
        <end position="139"/>
    </location>
</feature>
<keyword evidence="1" id="KW-0238">DNA-binding</keyword>
<evidence type="ECO:0000256" key="2">
    <source>
        <dbReference type="SAM" id="MobiDB-lite"/>
    </source>
</evidence>
<evidence type="ECO:0000259" key="3">
    <source>
        <dbReference type="Pfam" id="PF00447"/>
    </source>
</evidence>
<gene>
    <name evidence="4" type="ORF">Rt10032_c13g4999</name>
</gene>
<dbReference type="Gene3D" id="1.10.10.10">
    <property type="entry name" value="Winged helix-like DNA-binding domain superfamily/Winged helix DNA-binding domain"/>
    <property type="match status" value="1"/>
</dbReference>
<dbReference type="Pfam" id="PF00447">
    <property type="entry name" value="HSF_DNA-bind"/>
    <property type="match status" value="1"/>
</dbReference>
<feature type="region of interest" description="Disordered" evidence="2">
    <location>
        <begin position="222"/>
        <end position="283"/>
    </location>
</feature>
<sequence length="798" mass="82927">MDTPDPSHPLTHPAHPALLPLEHAFSPAELPERLARPLHSPSSHPHDSHETVERGASAQRVESTVLNTAATRAVEADDPLASVQGQDSVAVPGEPNAVIQSTSAPSTHIHPHASSASPATSFPALPNWAQLQASVSSPGTQGGGGGAGRLFEGRGAEGAGERGRTIYSISTGPGGGAGEGVRTSEGGVEKVGGGQGAAASSSRPSLTDYCVRDLANEAVKQAQLVAQGEDANAGEKRARSETSEDAEGEVDKGQEGEGRGGESPLAHRRRTDHPPAPSASTSTAATAYGLSYPPAFAQPQAQPPASYIHGLSNFCPPFYSSYTTGAGHRPCNPHSPICPPHPARAVWNASGVGGGGLGSPSWRYDPNHALQRAQPPTGQYGGYHAPSLPSLASIPLQPPTYPPIQAYPYPRPSPNPQPARDYSSDEDEESQRLDSSAASPTMTRSRSRSSVGNGGSPATSIVTPGQGREQENEKEVPLVSGQGGAVKLEQPRQPIAPASQQQQVEGGGAATGGKRKRGVAAKDAFTIDPIQGIKPFIVKLRWLLVHPEIAGDVICWSLRPLPLHPIFLELNDGAGGTRSEDGHSVLVKVGGDTSRLMEDILPRTFAHSNVSSFQRQFVSYGFTSLKGADLAAALAQSAPSASTSALTASTLTCATAQLPSFGPSTSAAGPTATKNSKDWRAYTHLHSRADAALARSLECKTRGEEQEWQDDEWWFERDGMEDFVCLARLKARDKGKGGGKRSGMVTVASKDASASATQAQQGGSTGQAHSGLVQGLLASFKIPNTPGGSGGPRDVGMN</sequence>
<feature type="compositionally biased region" description="Basic and acidic residues" evidence="2">
    <location>
        <begin position="233"/>
        <end position="242"/>
    </location>
</feature>
<keyword evidence="4" id="KW-0346">Stress response</keyword>
<evidence type="ECO:0000313" key="5">
    <source>
        <dbReference type="Proteomes" id="UP000321518"/>
    </source>
</evidence>